<name>A0AAD0XIF7_9BURK</name>
<dbReference type="Proteomes" id="UP000269199">
    <property type="component" value="Chromosome"/>
</dbReference>
<organism evidence="1 2">
    <name type="scientific">Herbaspirillum rubrisubalbicans</name>
    <dbReference type="NCBI Taxonomy" id="80842"/>
    <lineage>
        <taxon>Bacteria</taxon>
        <taxon>Pseudomonadati</taxon>
        <taxon>Pseudomonadota</taxon>
        <taxon>Betaproteobacteria</taxon>
        <taxon>Burkholderiales</taxon>
        <taxon>Oxalobacteraceae</taxon>
        <taxon>Herbaspirillum</taxon>
    </lineage>
</organism>
<accession>A0AAD0XIF7</accession>
<reference evidence="1 2" key="1">
    <citation type="submission" date="2017-11" db="EMBL/GenBank/DDBJ databases">
        <title>Complete genome sequence of Herbaspirillum rubrisubalbicans DSM 11543.</title>
        <authorList>
            <person name="Chen M."/>
            <person name="An Q."/>
        </authorList>
    </citation>
    <scope>NUCLEOTIDE SEQUENCE [LARGE SCALE GENOMIC DNA]</scope>
    <source>
        <strain evidence="1 2">DSM 11543</strain>
    </source>
</reference>
<proteinExistence type="predicted"/>
<evidence type="ECO:0000313" key="1">
    <source>
        <dbReference type="EMBL" id="AYR25463.1"/>
    </source>
</evidence>
<gene>
    <name evidence="1" type="ORF">RC54_17285</name>
</gene>
<sequence length="162" mass="18139">MEVRWLINGRQPDTDTHFMEVPFPVPDPVVLRNIMEPAFQQTGVIVISQTDAVGVVKVTLDDVSDIAEAMNQGVRLSEKWGDGYITTKEEMKMSLEIRVGNQTAQSPAVRGAFYSVLGKSTLPHDPRLQPLKPVQDDLFQQLLIKCLLALNKEGSLQRLREP</sequence>
<dbReference type="EMBL" id="CP024996">
    <property type="protein sequence ID" value="AYR25463.1"/>
    <property type="molecule type" value="Genomic_DNA"/>
</dbReference>
<evidence type="ECO:0000313" key="2">
    <source>
        <dbReference type="Proteomes" id="UP000269199"/>
    </source>
</evidence>
<protein>
    <submittedName>
        <fullName evidence="1">Uncharacterized protein</fullName>
    </submittedName>
</protein>
<dbReference type="AlphaFoldDB" id="A0AAD0XIF7"/>